<proteinExistence type="predicted"/>
<reference evidence="2" key="1">
    <citation type="submission" date="2023-11" db="UniProtKB">
        <authorList>
            <consortium name="WormBaseParasite"/>
        </authorList>
    </citation>
    <scope>IDENTIFICATION</scope>
</reference>
<dbReference type="AlphaFoldDB" id="A0AA85ATC1"/>
<evidence type="ECO:0000313" key="2">
    <source>
        <dbReference type="WBParaSite" id="SMTH1_105860.1"/>
    </source>
</evidence>
<accession>A0AA85ATC1</accession>
<evidence type="ECO:0000313" key="1">
    <source>
        <dbReference type="Proteomes" id="UP000050791"/>
    </source>
</evidence>
<sequence length="58" mass="6456">MAQTSSINYSLTQDSINYSDCSYFLYTRIATAIGTHLLTFLNGCFLDIGNLKKLIFPG</sequence>
<organism evidence="1 2">
    <name type="scientific">Schistosoma mattheei</name>
    <dbReference type="NCBI Taxonomy" id="31246"/>
    <lineage>
        <taxon>Eukaryota</taxon>
        <taxon>Metazoa</taxon>
        <taxon>Spiralia</taxon>
        <taxon>Lophotrochozoa</taxon>
        <taxon>Platyhelminthes</taxon>
        <taxon>Trematoda</taxon>
        <taxon>Digenea</taxon>
        <taxon>Strigeidida</taxon>
        <taxon>Schistosomatoidea</taxon>
        <taxon>Schistosomatidae</taxon>
        <taxon>Schistosoma</taxon>
    </lineage>
</organism>
<dbReference type="Proteomes" id="UP000050791">
    <property type="component" value="Unassembled WGS sequence"/>
</dbReference>
<dbReference type="WBParaSite" id="SMTH1_105860.1">
    <property type="protein sequence ID" value="SMTH1_105860.1"/>
    <property type="gene ID" value="SMTH1_105860"/>
</dbReference>
<name>A0AA85ATC1_9TREM</name>
<protein>
    <submittedName>
        <fullName evidence="2">Uncharacterized protein</fullName>
    </submittedName>
</protein>